<gene>
    <name evidence="1" type="ORF">PAXRUDRAFT_601022</name>
</gene>
<dbReference type="HOGENOM" id="CLU_2528158_0_0_1"/>
<evidence type="ECO:0000313" key="1">
    <source>
        <dbReference type="EMBL" id="KIK99031.1"/>
    </source>
</evidence>
<reference evidence="2" key="2">
    <citation type="submission" date="2015-01" db="EMBL/GenBank/DDBJ databases">
        <title>Evolutionary Origins and Diversification of the Mycorrhizal Mutualists.</title>
        <authorList>
            <consortium name="DOE Joint Genome Institute"/>
            <consortium name="Mycorrhizal Genomics Consortium"/>
            <person name="Kohler A."/>
            <person name="Kuo A."/>
            <person name="Nagy L.G."/>
            <person name="Floudas D."/>
            <person name="Copeland A."/>
            <person name="Barry K.W."/>
            <person name="Cichocki N."/>
            <person name="Veneault-Fourrey C."/>
            <person name="LaButti K."/>
            <person name="Lindquist E.A."/>
            <person name="Lipzen A."/>
            <person name="Lundell T."/>
            <person name="Morin E."/>
            <person name="Murat C."/>
            <person name="Riley R."/>
            <person name="Ohm R."/>
            <person name="Sun H."/>
            <person name="Tunlid A."/>
            <person name="Henrissat B."/>
            <person name="Grigoriev I.V."/>
            <person name="Hibbett D.S."/>
            <person name="Martin F."/>
        </authorList>
    </citation>
    <scope>NUCLEOTIDE SEQUENCE [LARGE SCALE GENOMIC DNA]</scope>
    <source>
        <strain evidence="2">Ve08.2h10</strain>
    </source>
</reference>
<reference evidence="1 2" key="1">
    <citation type="submission" date="2014-04" db="EMBL/GenBank/DDBJ databases">
        <authorList>
            <consortium name="DOE Joint Genome Institute"/>
            <person name="Kuo A."/>
            <person name="Kohler A."/>
            <person name="Jargeat P."/>
            <person name="Nagy L.G."/>
            <person name="Floudas D."/>
            <person name="Copeland A."/>
            <person name="Barry K.W."/>
            <person name="Cichocki N."/>
            <person name="Veneault-Fourrey C."/>
            <person name="LaButti K."/>
            <person name="Lindquist E.A."/>
            <person name="Lipzen A."/>
            <person name="Lundell T."/>
            <person name="Morin E."/>
            <person name="Murat C."/>
            <person name="Sun H."/>
            <person name="Tunlid A."/>
            <person name="Henrissat B."/>
            <person name="Grigoriev I.V."/>
            <person name="Hibbett D.S."/>
            <person name="Martin F."/>
            <person name="Nordberg H.P."/>
            <person name="Cantor M.N."/>
            <person name="Hua S.X."/>
        </authorList>
    </citation>
    <scope>NUCLEOTIDE SEQUENCE [LARGE SCALE GENOMIC DNA]</scope>
    <source>
        <strain evidence="1 2">Ve08.2h10</strain>
    </source>
</reference>
<sequence length="84" mass="9142">MIREDGTVPTALSRRWISSAFHAHICLARFTTRMLFLFSSFLPQRIHLVSVGPGSSCPQLKLGCVATLTSVFNVIVDGGTVPSH</sequence>
<dbReference type="AlphaFoldDB" id="A0A0D0E421"/>
<proteinExistence type="predicted"/>
<accession>A0A0D0E421</accession>
<name>A0A0D0E421_9AGAM</name>
<keyword evidence="2" id="KW-1185">Reference proteome</keyword>
<evidence type="ECO:0000313" key="2">
    <source>
        <dbReference type="Proteomes" id="UP000054538"/>
    </source>
</evidence>
<organism evidence="1 2">
    <name type="scientific">Paxillus rubicundulus Ve08.2h10</name>
    <dbReference type="NCBI Taxonomy" id="930991"/>
    <lineage>
        <taxon>Eukaryota</taxon>
        <taxon>Fungi</taxon>
        <taxon>Dikarya</taxon>
        <taxon>Basidiomycota</taxon>
        <taxon>Agaricomycotina</taxon>
        <taxon>Agaricomycetes</taxon>
        <taxon>Agaricomycetidae</taxon>
        <taxon>Boletales</taxon>
        <taxon>Paxilineae</taxon>
        <taxon>Paxillaceae</taxon>
        <taxon>Paxillus</taxon>
    </lineage>
</organism>
<dbReference type="EMBL" id="KN824872">
    <property type="protein sequence ID" value="KIK99031.1"/>
    <property type="molecule type" value="Genomic_DNA"/>
</dbReference>
<dbReference type="InParanoid" id="A0A0D0E421"/>
<dbReference type="Proteomes" id="UP000054538">
    <property type="component" value="Unassembled WGS sequence"/>
</dbReference>
<dbReference type="OrthoDB" id="8830751at2759"/>
<protein>
    <submittedName>
        <fullName evidence="1">Uncharacterized protein</fullName>
    </submittedName>
</protein>